<feature type="binding site" evidence="4">
    <location>
        <position position="19"/>
    </location>
    <ligand>
        <name>molybdate</name>
        <dbReference type="ChEBI" id="CHEBI:36264"/>
    </ligand>
</feature>
<evidence type="ECO:0000256" key="2">
    <source>
        <dbReference type="ARBA" id="ARBA00022723"/>
    </source>
</evidence>
<dbReference type="NCBIfam" id="NF002917">
    <property type="entry name" value="PRK03537.1-3"/>
    <property type="match status" value="1"/>
</dbReference>
<dbReference type="PANTHER" id="PTHR30632">
    <property type="entry name" value="MOLYBDATE-BINDING PERIPLASMIC PROTEIN"/>
    <property type="match status" value="1"/>
</dbReference>
<dbReference type="RefSeq" id="WP_130432191.1">
    <property type="nucleotide sequence ID" value="NZ_SHKP01000006.1"/>
</dbReference>
<gene>
    <name evidence="5" type="ORF">EV670_2315</name>
</gene>
<dbReference type="GO" id="GO:0046872">
    <property type="term" value="F:metal ion binding"/>
    <property type="evidence" value="ECO:0007669"/>
    <property type="project" value="UniProtKB-KW"/>
</dbReference>
<dbReference type="GO" id="GO:0015689">
    <property type="term" value="P:molybdate ion transport"/>
    <property type="evidence" value="ECO:0007669"/>
    <property type="project" value="InterPro"/>
</dbReference>
<keyword evidence="2 4" id="KW-0479">Metal-binding</keyword>
<dbReference type="EMBL" id="SHKP01000006">
    <property type="protein sequence ID" value="RZT97915.1"/>
    <property type="molecule type" value="Genomic_DNA"/>
</dbReference>
<evidence type="ECO:0000256" key="1">
    <source>
        <dbReference type="ARBA" id="ARBA00009175"/>
    </source>
</evidence>
<dbReference type="AlphaFoldDB" id="A0A4V2FTF2"/>
<accession>A0A4V2FTF2</accession>
<sequence>MPTFAVAQTPALEVFAAGSLRSALTEVAKAFEQAEPGTGVRLSFGASGLLKDRIAAGERADVFASANMEHPQALATGGAATPVQRFARNALCVLAAPAADVTPQNLVDRMLDPALKLGTSTPSADPSGDYAWQMFERVEQQGRAGAFKTLTTKALQLTGGPTSPPPPAGQNVYGALVAQGQADLFVTYCTNATAALREQPQLKLVQVPETINVSASYGVTTMAGTAPGAGRFVDFLLGPTGQGILARHGFAPR</sequence>
<comment type="similarity">
    <text evidence="1">Belongs to the bacterial solute-binding protein ModA family.</text>
</comment>
<name>A0A4V2FTF2_9BURK</name>
<dbReference type="OrthoDB" id="516817at2"/>
<evidence type="ECO:0000313" key="6">
    <source>
        <dbReference type="Proteomes" id="UP000293671"/>
    </source>
</evidence>
<dbReference type="GO" id="GO:0030973">
    <property type="term" value="F:molybdate ion binding"/>
    <property type="evidence" value="ECO:0007669"/>
    <property type="project" value="TreeGrafter"/>
</dbReference>
<dbReference type="Proteomes" id="UP000293671">
    <property type="component" value="Unassembled WGS sequence"/>
</dbReference>
<dbReference type="PANTHER" id="PTHR30632:SF0">
    <property type="entry name" value="SULFATE-BINDING PROTEIN"/>
    <property type="match status" value="1"/>
</dbReference>
<dbReference type="SUPFAM" id="SSF53850">
    <property type="entry name" value="Periplasmic binding protein-like II"/>
    <property type="match status" value="1"/>
</dbReference>
<proteinExistence type="inferred from homology"/>
<evidence type="ECO:0000256" key="3">
    <source>
        <dbReference type="ARBA" id="ARBA00022729"/>
    </source>
</evidence>
<dbReference type="Gene3D" id="3.40.190.10">
    <property type="entry name" value="Periplasmic binding protein-like II"/>
    <property type="match status" value="2"/>
</dbReference>
<organism evidence="5 6">
    <name type="scientific">Rivibacter subsaxonicus</name>
    <dbReference type="NCBI Taxonomy" id="457575"/>
    <lineage>
        <taxon>Bacteria</taxon>
        <taxon>Pseudomonadati</taxon>
        <taxon>Pseudomonadota</taxon>
        <taxon>Betaproteobacteria</taxon>
        <taxon>Burkholderiales</taxon>
        <taxon>Rivibacter</taxon>
    </lineage>
</organism>
<dbReference type="InterPro" id="IPR050682">
    <property type="entry name" value="ModA/WtpA"/>
</dbReference>
<keyword evidence="6" id="KW-1185">Reference proteome</keyword>
<dbReference type="Pfam" id="PF13531">
    <property type="entry name" value="SBP_bac_11"/>
    <property type="match status" value="1"/>
</dbReference>
<dbReference type="InterPro" id="IPR005950">
    <property type="entry name" value="ModA"/>
</dbReference>
<feature type="binding site" evidence="4">
    <location>
        <position position="47"/>
    </location>
    <ligand>
        <name>molybdate</name>
        <dbReference type="ChEBI" id="CHEBI:36264"/>
    </ligand>
</feature>
<comment type="caution">
    <text evidence="5">The sequence shown here is derived from an EMBL/GenBank/DDBJ whole genome shotgun (WGS) entry which is preliminary data.</text>
</comment>
<dbReference type="PIRSF" id="PIRSF004846">
    <property type="entry name" value="ModA"/>
    <property type="match status" value="1"/>
</dbReference>
<keyword evidence="3" id="KW-0732">Signal</keyword>
<dbReference type="NCBIfam" id="NF002918">
    <property type="entry name" value="PRK03537.1-4"/>
    <property type="match status" value="1"/>
</dbReference>
<reference evidence="5 6" key="1">
    <citation type="submission" date="2019-02" db="EMBL/GenBank/DDBJ databases">
        <title>Genomic Encyclopedia of Type Strains, Phase IV (KMG-IV): sequencing the most valuable type-strain genomes for metagenomic binning, comparative biology and taxonomic classification.</title>
        <authorList>
            <person name="Goeker M."/>
        </authorList>
    </citation>
    <scope>NUCLEOTIDE SEQUENCE [LARGE SCALE GENOMIC DNA]</scope>
    <source>
        <strain evidence="5 6">DSM 19570</strain>
    </source>
</reference>
<protein>
    <submittedName>
        <fullName evidence="5">Molybdenum ABC transporter molybdate-binding protein</fullName>
    </submittedName>
</protein>
<evidence type="ECO:0000256" key="4">
    <source>
        <dbReference type="PIRSR" id="PIRSR004846-1"/>
    </source>
</evidence>
<evidence type="ECO:0000313" key="5">
    <source>
        <dbReference type="EMBL" id="RZT97915.1"/>
    </source>
</evidence>
<keyword evidence="4" id="KW-0500">Molybdenum</keyword>